<name>D4DI38_TRIVH</name>
<dbReference type="AlphaFoldDB" id="D4DI38"/>
<gene>
    <name evidence="2" type="ORF">TRV_06845</name>
</gene>
<feature type="compositionally biased region" description="Low complexity" evidence="1">
    <location>
        <begin position="391"/>
        <end position="402"/>
    </location>
</feature>
<reference evidence="3" key="1">
    <citation type="journal article" date="2011" name="Genome Biol.">
        <title>Comparative and functional genomics provide insights into the pathogenicity of dermatophytic fungi.</title>
        <authorList>
            <person name="Burmester A."/>
            <person name="Shelest E."/>
            <person name="Gloeckner G."/>
            <person name="Heddergott C."/>
            <person name="Schindler S."/>
            <person name="Staib P."/>
            <person name="Heidel A."/>
            <person name="Felder M."/>
            <person name="Petzold A."/>
            <person name="Szafranski K."/>
            <person name="Feuermann M."/>
            <person name="Pedruzzi I."/>
            <person name="Priebe S."/>
            <person name="Groth M."/>
            <person name="Winkler R."/>
            <person name="Li W."/>
            <person name="Kniemeyer O."/>
            <person name="Schroeckh V."/>
            <person name="Hertweck C."/>
            <person name="Hube B."/>
            <person name="White T.C."/>
            <person name="Platzer M."/>
            <person name="Guthke R."/>
            <person name="Heitman J."/>
            <person name="Woestemeyer J."/>
            <person name="Zipfel P.F."/>
            <person name="Monod M."/>
            <person name="Brakhage A.A."/>
        </authorList>
    </citation>
    <scope>NUCLEOTIDE SEQUENCE [LARGE SCALE GENOMIC DNA]</scope>
    <source>
        <strain evidence="3">HKI 0517</strain>
    </source>
</reference>
<feature type="compositionally biased region" description="Polar residues" evidence="1">
    <location>
        <begin position="417"/>
        <end position="432"/>
    </location>
</feature>
<feature type="region of interest" description="Disordered" evidence="1">
    <location>
        <begin position="193"/>
        <end position="212"/>
    </location>
</feature>
<dbReference type="KEGG" id="tve:TRV_06845"/>
<dbReference type="Proteomes" id="UP000008383">
    <property type="component" value="Unassembled WGS sequence"/>
</dbReference>
<protein>
    <submittedName>
        <fullName evidence="2">Uncharacterized protein</fullName>
    </submittedName>
</protein>
<evidence type="ECO:0000313" key="3">
    <source>
        <dbReference type="Proteomes" id="UP000008383"/>
    </source>
</evidence>
<feature type="region of interest" description="Disordered" evidence="1">
    <location>
        <begin position="1"/>
        <end position="80"/>
    </location>
</feature>
<feature type="region of interest" description="Disordered" evidence="1">
    <location>
        <begin position="254"/>
        <end position="273"/>
    </location>
</feature>
<evidence type="ECO:0000256" key="1">
    <source>
        <dbReference type="SAM" id="MobiDB-lite"/>
    </source>
</evidence>
<feature type="non-terminal residue" evidence="2">
    <location>
        <position position="1"/>
    </location>
</feature>
<dbReference type="GeneID" id="9580078"/>
<feature type="region of interest" description="Disordered" evidence="1">
    <location>
        <begin position="296"/>
        <end position="361"/>
    </location>
</feature>
<keyword evidence="3" id="KW-1185">Reference proteome</keyword>
<feature type="compositionally biased region" description="Polar residues" evidence="1">
    <location>
        <begin position="144"/>
        <end position="154"/>
    </location>
</feature>
<feature type="compositionally biased region" description="Basic and acidic residues" evidence="1">
    <location>
        <begin position="10"/>
        <end position="20"/>
    </location>
</feature>
<evidence type="ECO:0000313" key="2">
    <source>
        <dbReference type="EMBL" id="EFE38477.1"/>
    </source>
</evidence>
<proteinExistence type="predicted"/>
<feature type="region of interest" description="Disordered" evidence="1">
    <location>
        <begin position="144"/>
        <end position="176"/>
    </location>
</feature>
<dbReference type="HOGENOM" id="CLU_052079_0_0_1"/>
<dbReference type="OrthoDB" id="5427699at2759"/>
<organism evidence="2 3">
    <name type="scientific">Trichophyton verrucosum (strain HKI 0517)</name>
    <dbReference type="NCBI Taxonomy" id="663202"/>
    <lineage>
        <taxon>Eukaryota</taxon>
        <taxon>Fungi</taxon>
        <taxon>Dikarya</taxon>
        <taxon>Ascomycota</taxon>
        <taxon>Pezizomycotina</taxon>
        <taxon>Eurotiomycetes</taxon>
        <taxon>Eurotiomycetidae</taxon>
        <taxon>Onygenales</taxon>
        <taxon>Arthrodermataceae</taxon>
        <taxon>Trichophyton</taxon>
    </lineage>
</organism>
<accession>D4DI38</accession>
<comment type="caution">
    <text evidence="2">The sequence shown here is derived from an EMBL/GenBank/DDBJ whole genome shotgun (WGS) entry which is preliminary data.</text>
</comment>
<sequence length="432" mass="47024">PVKRHTHKHNKEESRERDGEENSLSKYDIRHHPTSLYKSPPRGGGQGHLPMNLAPADQSPIRYHHNHPLPPLPLPDDNSGLQAYIEQSRAALQSQRASFECERFAFGEERKLWSQERELLKSRIASLEKHINCTHVDMSTVEPVSQAGNSSSASLRVWEGSRPTGKPTRRFLDGTTAAGPLAPAAYDPPFLQVDDHLASGRSPSLDEALSPRTQPVDRAHHVAIPVELVDSSLDGITLKSTGLPPNVAAKLTSPPLSTPNVSSPPQPGAAFTAAAESESRARYRTHDGCDAVTLQTAPPDAGPAATSSEPTVQAPMQRPRLTTHTTDEQPKFTPDADSPEHTYAEVEADEDPELTGPLMLRNDEEHNLDFLEALDKKLLMEAKKAVSTNPALSDSDALSDAANPQSEPEPEIRFKKSTNFGTAFGSTQQHIA</sequence>
<dbReference type="EMBL" id="ACYE01000394">
    <property type="protein sequence ID" value="EFE38477.1"/>
    <property type="molecule type" value="Genomic_DNA"/>
</dbReference>
<dbReference type="RefSeq" id="XP_003019122.1">
    <property type="nucleotide sequence ID" value="XM_003019076.1"/>
</dbReference>
<feature type="region of interest" description="Disordered" evidence="1">
    <location>
        <begin position="383"/>
        <end position="432"/>
    </location>
</feature>